<evidence type="ECO:0000313" key="2">
    <source>
        <dbReference type="Proteomes" id="UP000000663"/>
    </source>
</evidence>
<dbReference type="PROSITE" id="PS51257">
    <property type="entry name" value="PROKAR_LIPOPROTEIN"/>
    <property type="match status" value="1"/>
</dbReference>
<keyword evidence="2" id="KW-1185">Reference proteome</keyword>
<organism evidence="1 2">
    <name type="scientific">Methanocella arvoryzae (strain DSM 22066 / NBRC 105507 / MRE50)</name>
    <dbReference type="NCBI Taxonomy" id="351160"/>
    <lineage>
        <taxon>Archaea</taxon>
        <taxon>Methanobacteriati</taxon>
        <taxon>Methanobacteriota</taxon>
        <taxon>Stenosarchaea group</taxon>
        <taxon>Methanomicrobia</taxon>
        <taxon>Methanocellales</taxon>
        <taxon>Methanocellaceae</taxon>
        <taxon>Methanocella</taxon>
    </lineage>
</organism>
<dbReference type="STRING" id="351160.RCIX2218"/>
<dbReference type="KEGG" id="rci:RCIX2218"/>
<dbReference type="Proteomes" id="UP000000663">
    <property type="component" value="Chromosome"/>
</dbReference>
<dbReference type="OrthoDB" id="384485at2157"/>
<dbReference type="EMBL" id="AM114193">
    <property type="protein sequence ID" value="CAJ37337.1"/>
    <property type="molecule type" value="Genomic_DNA"/>
</dbReference>
<proteinExistence type="predicted"/>
<name>Q0W2Q6_METAR</name>
<evidence type="ECO:0000313" key="1">
    <source>
        <dbReference type="EMBL" id="CAJ37337.1"/>
    </source>
</evidence>
<dbReference type="RefSeq" id="WP_012035244.1">
    <property type="nucleotide sequence ID" value="NC_009464.1"/>
</dbReference>
<protein>
    <submittedName>
        <fullName evidence="1">Uncharacterized protein</fullName>
    </submittedName>
</protein>
<dbReference type="GeneID" id="5144278"/>
<gene>
    <name evidence="1" type="ORF">RCIX2218</name>
</gene>
<sequence>MKRMERKGKPVIYLVLLTAIVAVAVASSGCTGDRDDTTTLYGKDIFDPAKFSMARYDVTANESGTVSHRDLVIITARNEKDGDRITTQEIYGNNSVRTNVWVNKDRTAATNVLITAINSSTLIITGGYPPFNMTTADKAWNSLDATYALIGTATVNTSAGMFDNCSVYGAGRMIGYGDGLINMSVYYYMHPSMPVPVLYVVQMPDAVYEYNLISAYGPNDRDSTPERVIQAFFDSLEQGDNATASSYVVTYDGTDSKFKPLSGSAYKEFLQGTGAMYGNAESATKVQYVLTTRTGEEQQIGGREVVAARWTSVQYQPAPLSVFELNGKLNVVNIGGHWKIVG</sequence>
<dbReference type="eggNOG" id="arCOG12558">
    <property type="taxonomic scope" value="Archaea"/>
</dbReference>
<accession>Q0W2Q6</accession>
<reference evidence="1 2" key="1">
    <citation type="journal article" date="2006" name="Science">
        <title>Genome of rice cluster I archaea -- the key methane producers in the rice rhizosphere.</title>
        <authorList>
            <person name="Erkel C."/>
            <person name="Kube M."/>
            <person name="Reinhardt R."/>
            <person name="Liesack W."/>
        </authorList>
    </citation>
    <scope>NUCLEOTIDE SEQUENCE [LARGE SCALE GENOMIC DNA]</scope>
    <source>
        <strain evidence="2">DSM 22066 / NBRC 105507 / MRE50</strain>
    </source>
</reference>
<dbReference type="AlphaFoldDB" id="Q0W2Q6"/>